<evidence type="ECO:0000313" key="2">
    <source>
        <dbReference type="Proteomes" id="UP001164250"/>
    </source>
</evidence>
<comment type="caution">
    <text evidence="1">The sequence shown here is derived from an EMBL/GenBank/DDBJ whole genome shotgun (WGS) entry which is preliminary data.</text>
</comment>
<dbReference type="Proteomes" id="UP001164250">
    <property type="component" value="Chromosome 1"/>
</dbReference>
<keyword evidence="2" id="KW-1185">Reference proteome</keyword>
<accession>A0ACC1C693</accession>
<protein>
    <submittedName>
        <fullName evidence="1">Uncharacterized protein</fullName>
    </submittedName>
</protein>
<proteinExistence type="predicted"/>
<name>A0ACC1C693_9ROSI</name>
<reference evidence="2" key="1">
    <citation type="journal article" date="2023" name="G3 (Bethesda)">
        <title>Genome assembly and association tests identify interacting loci associated with vigor, precocity, and sex in interspecific pistachio rootstocks.</title>
        <authorList>
            <person name="Palmer W."/>
            <person name="Jacygrad E."/>
            <person name="Sagayaradj S."/>
            <person name="Cavanaugh K."/>
            <person name="Han R."/>
            <person name="Bertier L."/>
            <person name="Beede B."/>
            <person name="Kafkas S."/>
            <person name="Golino D."/>
            <person name="Preece J."/>
            <person name="Michelmore R."/>
        </authorList>
    </citation>
    <scope>NUCLEOTIDE SEQUENCE [LARGE SCALE GENOMIC DNA]</scope>
</reference>
<gene>
    <name evidence="1" type="ORF">Patl1_00878</name>
</gene>
<evidence type="ECO:0000313" key="1">
    <source>
        <dbReference type="EMBL" id="KAJ0111075.1"/>
    </source>
</evidence>
<sequence>MNFRVFQGLMCDWCSVQACPTNLQFLSGPRSVGFVHSTSLTRHTCRPNVGIYFLRFSLNLSIELQSSTIMVSKASDSSSKLRKSHAEQSGDGLGNLSYKLNQLKRQIQAERVDSIKYCNWALFALFSIILIPSLEKLEKNRRKIESDVSHLVSATSRNNIIFTQENGFGNMPLCKYSGFTQGLGDKEYANCHEVVFSTSTKLPYMEKIPPYTTWIFLDKYDP</sequence>
<organism evidence="1 2">
    <name type="scientific">Pistacia atlantica</name>
    <dbReference type="NCBI Taxonomy" id="434234"/>
    <lineage>
        <taxon>Eukaryota</taxon>
        <taxon>Viridiplantae</taxon>
        <taxon>Streptophyta</taxon>
        <taxon>Embryophyta</taxon>
        <taxon>Tracheophyta</taxon>
        <taxon>Spermatophyta</taxon>
        <taxon>Magnoliopsida</taxon>
        <taxon>eudicotyledons</taxon>
        <taxon>Gunneridae</taxon>
        <taxon>Pentapetalae</taxon>
        <taxon>rosids</taxon>
        <taxon>malvids</taxon>
        <taxon>Sapindales</taxon>
        <taxon>Anacardiaceae</taxon>
        <taxon>Pistacia</taxon>
    </lineage>
</organism>
<dbReference type="EMBL" id="CM047897">
    <property type="protein sequence ID" value="KAJ0111075.1"/>
    <property type="molecule type" value="Genomic_DNA"/>
</dbReference>